<accession>A0A518N4C6</accession>
<feature type="region of interest" description="Disordered" evidence="1">
    <location>
        <begin position="24"/>
        <end position="51"/>
    </location>
</feature>
<dbReference type="AlphaFoldDB" id="A0A518N4C6"/>
<protein>
    <recommendedName>
        <fullName evidence="5">PKD domain-containing protein</fullName>
    </recommendedName>
</protein>
<evidence type="ECO:0000256" key="1">
    <source>
        <dbReference type="SAM" id="MobiDB-lite"/>
    </source>
</evidence>
<dbReference type="RefSeq" id="WP_144891828.1">
    <property type="nucleotide sequence ID" value="NZ_CP042218.1"/>
</dbReference>
<name>A0A518N4C6_9GAMM</name>
<evidence type="ECO:0000313" key="3">
    <source>
        <dbReference type="EMBL" id="QDW66773.1"/>
    </source>
</evidence>
<feature type="compositionally biased region" description="Pro residues" evidence="1">
    <location>
        <begin position="29"/>
        <end position="49"/>
    </location>
</feature>
<reference evidence="3 4" key="1">
    <citation type="submission" date="2019-07" db="EMBL/GenBank/DDBJ databases">
        <title>Full genome sequence of Luteimonas sp. Gr-4.</title>
        <authorList>
            <person name="Im W.-T."/>
        </authorList>
    </citation>
    <scope>NUCLEOTIDE SEQUENCE [LARGE SCALE GENOMIC DNA]</scope>
    <source>
        <strain evidence="3 4">Gr-4</strain>
    </source>
</reference>
<dbReference type="KEGG" id="lug:FPZ22_07570"/>
<evidence type="ECO:0000256" key="2">
    <source>
        <dbReference type="SAM" id="SignalP"/>
    </source>
</evidence>
<evidence type="ECO:0008006" key="5">
    <source>
        <dbReference type="Google" id="ProtNLM"/>
    </source>
</evidence>
<keyword evidence="2" id="KW-0732">Signal</keyword>
<dbReference type="OrthoDB" id="6008970at2"/>
<organism evidence="3 4">
    <name type="scientific">Luteimonas granuli</name>
    <dbReference type="NCBI Taxonomy" id="1176533"/>
    <lineage>
        <taxon>Bacteria</taxon>
        <taxon>Pseudomonadati</taxon>
        <taxon>Pseudomonadota</taxon>
        <taxon>Gammaproteobacteria</taxon>
        <taxon>Lysobacterales</taxon>
        <taxon>Lysobacteraceae</taxon>
        <taxon>Luteimonas</taxon>
    </lineage>
</organism>
<dbReference type="EMBL" id="CP042218">
    <property type="protein sequence ID" value="QDW66773.1"/>
    <property type="molecule type" value="Genomic_DNA"/>
</dbReference>
<keyword evidence="4" id="KW-1185">Reference proteome</keyword>
<dbReference type="PROSITE" id="PS51257">
    <property type="entry name" value="PROKAR_LIPOPROTEIN"/>
    <property type="match status" value="1"/>
</dbReference>
<sequence length="163" mass="16899">MTRNAITPALTAALLGTLALAGCRKEEPAPPPPAAAPAPAPAPAPPAATPAPAVTVTSVDLGNAVDAGNRVTMPSTTFASTDTIHASVTTSSSDPAPQTGRLTARWTYEDGQLVDETSRDFAFTGTGTTAFQVSKPDGWPTGRYRVEILHDGEVVQTRDFEVR</sequence>
<proteinExistence type="predicted"/>
<dbReference type="Proteomes" id="UP000316584">
    <property type="component" value="Chromosome"/>
</dbReference>
<gene>
    <name evidence="3" type="ORF">FPZ22_07570</name>
</gene>
<feature type="chain" id="PRO_5021926111" description="PKD domain-containing protein" evidence="2">
    <location>
        <begin position="22"/>
        <end position="163"/>
    </location>
</feature>
<feature type="signal peptide" evidence="2">
    <location>
        <begin position="1"/>
        <end position="21"/>
    </location>
</feature>
<evidence type="ECO:0000313" key="4">
    <source>
        <dbReference type="Proteomes" id="UP000316584"/>
    </source>
</evidence>